<evidence type="ECO:0000256" key="4">
    <source>
        <dbReference type="RuleBase" id="RU361277"/>
    </source>
</evidence>
<keyword evidence="1 4" id="KW-0479">Metal-binding</keyword>
<comment type="similarity">
    <text evidence="4">Belongs to the zinc-containing alcohol dehydrogenase family.</text>
</comment>
<evidence type="ECO:0000256" key="3">
    <source>
        <dbReference type="ARBA" id="ARBA00023002"/>
    </source>
</evidence>
<dbReference type="SUPFAM" id="SSF50129">
    <property type="entry name" value="GroES-like"/>
    <property type="match status" value="1"/>
</dbReference>
<dbReference type="PANTHER" id="PTHR43401:SF2">
    <property type="entry name" value="L-THREONINE 3-DEHYDROGENASE"/>
    <property type="match status" value="1"/>
</dbReference>
<keyword evidence="2 4" id="KW-0862">Zinc</keyword>
<dbReference type="GO" id="GO:0008270">
    <property type="term" value="F:zinc ion binding"/>
    <property type="evidence" value="ECO:0007669"/>
    <property type="project" value="InterPro"/>
</dbReference>
<evidence type="ECO:0000259" key="6">
    <source>
        <dbReference type="Pfam" id="PF08240"/>
    </source>
</evidence>
<dbReference type="InterPro" id="IPR013149">
    <property type="entry name" value="ADH-like_C"/>
</dbReference>
<dbReference type="OrthoDB" id="3941538at2759"/>
<dbReference type="InterPro" id="IPR013154">
    <property type="entry name" value="ADH-like_N"/>
</dbReference>
<evidence type="ECO:0000256" key="1">
    <source>
        <dbReference type="ARBA" id="ARBA00022723"/>
    </source>
</evidence>
<accession>A0A7M5VC33</accession>
<dbReference type="InterPro" id="IPR011032">
    <property type="entry name" value="GroES-like_sf"/>
</dbReference>
<dbReference type="Pfam" id="PF08240">
    <property type="entry name" value="ADH_N"/>
    <property type="match status" value="1"/>
</dbReference>
<dbReference type="GeneID" id="136819632"/>
<keyword evidence="3" id="KW-0560">Oxidoreductase</keyword>
<reference evidence="7" key="1">
    <citation type="submission" date="2021-01" db="UniProtKB">
        <authorList>
            <consortium name="EnsemblMetazoa"/>
        </authorList>
    </citation>
    <scope>IDENTIFICATION</scope>
</reference>
<dbReference type="GO" id="GO:0016491">
    <property type="term" value="F:oxidoreductase activity"/>
    <property type="evidence" value="ECO:0007669"/>
    <property type="project" value="UniProtKB-KW"/>
</dbReference>
<comment type="cofactor">
    <cofactor evidence="4">
        <name>Zn(2+)</name>
        <dbReference type="ChEBI" id="CHEBI:29105"/>
    </cofactor>
</comment>
<evidence type="ECO:0000313" key="8">
    <source>
        <dbReference type="Proteomes" id="UP000594262"/>
    </source>
</evidence>
<dbReference type="InterPro" id="IPR036291">
    <property type="entry name" value="NAD(P)-bd_dom_sf"/>
</dbReference>
<feature type="domain" description="Alcohol dehydrogenase-like C-terminal" evidence="5">
    <location>
        <begin position="177"/>
        <end position="298"/>
    </location>
</feature>
<dbReference type="InterPro" id="IPR002328">
    <property type="entry name" value="ADH_Zn_CS"/>
</dbReference>
<dbReference type="Pfam" id="PF00107">
    <property type="entry name" value="ADH_zinc_N"/>
    <property type="match status" value="1"/>
</dbReference>
<keyword evidence="8" id="KW-1185">Reference proteome</keyword>
<dbReference type="AlphaFoldDB" id="A0A7M5VC33"/>
<evidence type="ECO:0000313" key="7">
    <source>
        <dbReference type="EnsemblMetazoa" id="CLYHEMP006783.1"/>
    </source>
</evidence>
<dbReference type="Gene3D" id="3.90.180.10">
    <property type="entry name" value="Medium-chain alcohol dehydrogenases, catalytic domain"/>
    <property type="match status" value="1"/>
</dbReference>
<dbReference type="SUPFAM" id="SSF51735">
    <property type="entry name" value="NAD(P)-binding Rossmann-fold domains"/>
    <property type="match status" value="1"/>
</dbReference>
<feature type="domain" description="Alcohol dehydrogenase-like N-terminal" evidence="6">
    <location>
        <begin position="26"/>
        <end position="136"/>
    </location>
</feature>
<dbReference type="InterPro" id="IPR050129">
    <property type="entry name" value="Zn_alcohol_dh"/>
</dbReference>
<evidence type="ECO:0000259" key="5">
    <source>
        <dbReference type="Pfam" id="PF00107"/>
    </source>
</evidence>
<sequence>MMNNALQTYNGELSLITRPMPKVTSPNDVLIKVTHAGVCGTDLSIIAGRFEAAKKIIQGHEFSGVVSGVGAKVKHLKIGDRICVNPYNYCGSCAFCVRGQPQFCVKEAMKTALGYQKDGGFQEYIVLPGHLCFPLPPTMQLRQSVFCQPLSTILRGWDNMGKIALDSKVLIAGAGIVGLLWASLFHFHGYRDVTISEINDQRKEMAARLNLGYPARHPKDIGDDYKAAETNGDLTWGFDVIVDCSGNKRAVEDAFRWLRHGATFVLFGVCGKGVNVSFEGYSIYQKELRIVSSFLNRFSYARTVNLVHHMSDRYLDFKHLEVASYSLHDYEAALDALRKGVISKAVFEF</sequence>
<dbReference type="PROSITE" id="PS00059">
    <property type="entry name" value="ADH_ZINC"/>
    <property type="match status" value="1"/>
</dbReference>
<evidence type="ECO:0000256" key="2">
    <source>
        <dbReference type="ARBA" id="ARBA00022833"/>
    </source>
</evidence>
<proteinExistence type="inferred from homology"/>
<dbReference type="Gene3D" id="3.40.50.720">
    <property type="entry name" value="NAD(P)-binding Rossmann-like Domain"/>
    <property type="match status" value="1"/>
</dbReference>
<dbReference type="EnsemblMetazoa" id="CLYHEMT006783.1">
    <property type="protein sequence ID" value="CLYHEMP006783.1"/>
    <property type="gene ID" value="CLYHEMG006783"/>
</dbReference>
<dbReference type="PANTHER" id="PTHR43401">
    <property type="entry name" value="L-THREONINE 3-DEHYDROGENASE"/>
    <property type="match status" value="1"/>
</dbReference>
<dbReference type="RefSeq" id="XP_066931972.1">
    <property type="nucleotide sequence ID" value="XM_067075871.1"/>
</dbReference>
<name>A0A7M5VC33_9CNID</name>
<protein>
    <submittedName>
        <fullName evidence="7">Uncharacterized protein</fullName>
    </submittedName>
</protein>
<dbReference type="Proteomes" id="UP000594262">
    <property type="component" value="Unplaced"/>
</dbReference>
<organism evidence="7 8">
    <name type="scientific">Clytia hemisphaerica</name>
    <dbReference type="NCBI Taxonomy" id="252671"/>
    <lineage>
        <taxon>Eukaryota</taxon>
        <taxon>Metazoa</taxon>
        <taxon>Cnidaria</taxon>
        <taxon>Hydrozoa</taxon>
        <taxon>Hydroidolina</taxon>
        <taxon>Leptothecata</taxon>
        <taxon>Obeliida</taxon>
        <taxon>Clytiidae</taxon>
        <taxon>Clytia</taxon>
    </lineage>
</organism>